<dbReference type="OrthoDB" id="1661054at2759"/>
<dbReference type="PANTHER" id="PTHR21311">
    <property type="entry name" value="CONSERVED OLIGOMERIC GOLGI COMPLEX COMPONENT 8"/>
    <property type="match status" value="1"/>
</dbReference>
<keyword evidence="5" id="KW-0653">Protein transport</keyword>
<dbReference type="InterPro" id="IPR007255">
    <property type="entry name" value="COG8"/>
</dbReference>
<evidence type="ECO:0000256" key="6">
    <source>
        <dbReference type="ARBA" id="ARBA00023034"/>
    </source>
</evidence>
<organism evidence="9 10">
    <name type="scientific">Tropilaelaps mercedesae</name>
    <dbReference type="NCBI Taxonomy" id="418985"/>
    <lineage>
        <taxon>Eukaryota</taxon>
        <taxon>Metazoa</taxon>
        <taxon>Ecdysozoa</taxon>
        <taxon>Arthropoda</taxon>
        <taxon>Chelicerata</taxon>
        <taxon>Arachnida</taxon>
        <taxon>Acari</taxon>
        <taxon>Parasitiformes</taxon>
        <taxon>Mesostigmata</taxon>
        <taxon>Gamasina</taxon>
        <taxon>Dermanyssoidea</taxon>
        <taxon>Laelapidae</taxon>
        <taxon>Tropilaelaps</taxon>
    </lineage>
</organism>
<dbReference type="Proteomes" id="UP000192247">
    <property type="component" value="Unassembled WGS sequence"/>
</dbReference>
<comment type="similarity">
    <text evidence="2">Belongs to the COG8 family.</text>
</comment>
<keyword evidence="6" id="KW-0333">Golgi apparatus</keyword>
<dbReference type="EMBL" id="MNPL01009016">
    <property type="protein sequence ID" value="OQR73932.1"/>
    <property type="molecule type" value="Genomic_DNA"/>
</dbReference>
<evidence type="ECO:0000256" key="2">
    <source>
        <dbReference type="ARBA" id="ARBA00006419"/>
    </source>
</evidence>
<dbReference type="PANTHER" id="PTHR21311:SF0">
    <property type="entry name" value="CONSERVED OLIGOMERIC GOLGI COMPLEX SUBUNIT 8"/>
    <property type="match status" value="1"/>
</dbReference>
<name>A0A1V9XKM4_9ACAR</name>
<evidence type="ECO:0000256" key="4">
    <source>
        <dbReference type="ARBA" id="ARBA00022448"/>
    </source>
</evidence>
<dbReference type="Pfam" id="PF04124">
    <property type="entry name" value="Dor1"/>
    <property type="match status" value="1"/>
</dbReference>
<keyword evidence="4" id="KW-0813">Transport</keyword>
<dbReference type="GO" id="GO:0006891">
    <property type="term" value="P:intra-Golgi vesicle-mediated transport"/>
    <property type="evidence" value="ECO:0007669"/>
    <property type="project" value="TreeGrafter"/>
</dbReference>
<evidence type="ECO:0000256" key="3">
    <source>
        <dbReference type="ARBA" id="ARBA00020983"/>
    </source>
</evidence>
<dbReference type="SUPFAM" id="SSF74788">
    <property type="entry name" value="Cullin repeat-like"/>
    <property type="match status" value="1"/>
</dbReference>
<dbReference type="InParanoid" id="A0A1V9XKM4"/>
<evidence type="ECO:0000256" key="5">
    <source>
        <dbReference type="ARBA" id="ARBA00022927"/>
    </source>
</evidence>
<accession>A0A1V9XKM4</accession>
<comment type="caution">
    <text evidence="9">The sequence shown here is derived from an EMBL/GenBank/DDBJ whole genome shotgun (WGS) entry which is preliminary data.</text>
</comment>
<evidence type="ECO:0000256" key="8">
    <source>
        <dbReference type="ARBA" id="ARBA00031347"/>
    </source>
</evidence>
<keyword evidence="7" id="KW-0472">Membrane</keyword>
<evidence type="ECO:0000313" key="10">
    <source>
        <dbReference type="Proteomes" id="UP000192247"/>
    </source>
</evidence>
<dbReference type="STRING" id="418985.A0A1V9XKM4"/>
<reference evidence="9 10" key="1">
    <citation type="journal article" date="2017" name="Gigascience">
        <title>Draft genome of the honey bee ectoparasitic mite, Tropilaelaps mercedesae, is shaped by the parasitic life history.</title>
        <authorList>
            <person name="Dong X."/>
            <person name="Armstrong S.D."/>
            <person name="Xia D."/>
            <person name="Makepeace B.L."/>
            <person name="Darby A.C."/>
            <person name="Kadowaki T."/>
        </authorList>
    </citation>
    <scope>NUCLEOTIDE SEQUENCE [LARGE SCALE GENOMIC DNA]</scope>
    <source>
        <strain evidence="9">Wuxi-XJTLU</strain>
    </source>
</reference>
<keyword evidence="10" id="KW-1185">Reference proteome</keyword>
<protein>
    <recommendedName>
        <fullName evidence="3">Conserved oligomeric Golgi complex subunit 8</fullName>
    </recommendedName>
    <alternativeName>
        <fullName evidence="8">Component of oligomeric Golgi complex 8</fullName>
    </alternativeName>
</protein>
<evidence type="ECO:0000256" key="1">
    <source>
        <dbReference type="ARBA" id="ARBA00004395"/>
    </source>
</evidence>
<dbReference type="GO" id="GO:0015031">
    <property type="term" value="P:protein transport"/>
    <property type="evidence" value="ECO:0007669"/>
    <property type="project" value="UniProtKB-KW"/>
</dbReference>
<dbReference type="InterPro" id="IPR016159">
    <property type="entry name" value="Cullin_repeat-like_dom_sf"/>
</dbReference>
<evidence type="ECO:0000256" key="7">
    <source>
        <dbReference type="ARBA" id="ARBA00023136"/>
    </source>
</evidence>
<gene>
    <name evidence="9" type="ORF">BIW11_09417</name>
</gene>
<sequence length="607" mass="67212">MVISMASSACDEGSSYLELLSVLNRPQLAELWDPDTENYMNDLSGMGLQRLVQEPQRLHEEHAALVDATQELAFNNYKTFVQTANCGRDIRSQMAAVGKRLESLRRNLPVCVAGCGQLSITCEDITARWKLTSQTLSSHKRLVEILEIPQLMETCVKNGNFDEALELAAHVRRLERRHGHIPLVATIGREVHHQQALMQVHLLSQLKGPVQLPACLRLIGLLRRMEMYSAHELKARFLETRGTWFDSLLAQAEATGAGSQNSSQDAYSRFGRLLELYRVHLFDLITQYKAIFPIGQDKEANSDEEDVCLFQGWLVAKVEGVLQRLRECLAADPECRLDAMVSQCMYAGLSFSRVGADFRPLLTPIFEDALTARCDTHLAIAHPQCLQMLQHLDLVVIGDVIESISTATETSVVYAPKSLLVIPPLAIYCNALVSVFNELRVCPLASAISHAACVINSHLAAIATTIRTLENSSLGSPSATATLQKRGFQRLTEIFVTDLVPFAARTLEALLPTATAARLVGCSLPQVEKLSGCRINITEVTKPLAEFVFHEDTLLDNKSSSLLRSMEQEQTLSDKSEKPVLEPGFFEAVQTGSRERNLETSENSVSN</sequence>
<dbReference type="GO" id="GO:0000139">
    <property type="term" value="C:Golgi membrane"/>
    <property type="evidence" value="ECO:0007669"/>
    <property type="project" value="UniProtKB-SubCell"/>
</dbReference>
<comment type="subcellular location">
    <subcellularLocation>
        <location evidence="1">Golgi apparatus membrane</location>
        <topology evidence="1">Peripheral membrane protein</topology>
    </subcellularLocation>
</comment>
<proteinExistence type="inferred from homology"/>
<dbReference type="AlphaFoldDB" id="A0A1V9XKM4"/>
<evidence type="ECO:0000313" key="9">
    <source>
        <dbReference type="EMBL" id="OQR73932.1"/>
    </source>
</evidence>
<dbReference type="GO" id="GO:0017119">
    <property type="term" value="C:Golgi transport complex"/>
    <property type="evidence" value="ECO:0007669"/>
    <property type="project" value="InterPro"/>
</dbReference>
<dbReference type="FunCoup" id="A0A1V9XKM4">
    <property type="interactions" value="1392"/>
</dbReference>